<dbReference type="PANTHER" id="PTHR35179:SF2">
    <property type="entry name" value="START DOMAIN-CONTAINING PROTEIN"/>
    <property type="match status" value="1"/>
</dbReference>
<proteinExistence type="predicted"/>
<feature type="compositionally biased region" description="Basic and acidic residues" evidence="1">
    <location>
        <begin position="75"/>
        <end position="90"/>
    </location>
</feature>
<dbReference type="AlphaFoldDB" id="A0A3M7ASD7"/>
<evidence type="ECO:0000313" key="4">
    <source>
        <dbReference type="Proteomes" id="UP000271337"/>
    </source>
</evidence>
<evidence type="ECO:0000313" key="2">
    <source>
        <dbReference type="EMBL" id="RMY20502.1"/>
    </source>
</evidence>
<feature type="compositionally biased region" description="Basic and acidic residues" evidence="1">
    <location>
        <begin position="459"/>
        <end position="472"/>
    </location>
</feature>
<dbReference type="Proteomes" id="UP000276864">
    <property type="component" value="Unassembled WGS sequence"/>
</dbReference>
<feature type="compositionally biased region" description="Polar residues" evidence="1">
    <location>
        <begin position="425"/>
        <end position="436"/>
    </location>
</feature>
<name>A0A3M7ASD7_HORWE</name>
<evidence type="ECO:0008006" key="6">
    <source>
        <dbReference type="Google" id="ProtNLM"/>
    </source>
</evidence>
<evidence type="ECO:0000313" key="3">
    <source>
        <dbReference type="EMBL" id="RMY30140.1"/>
    </source>
</evidence>
<evidence type="ECO:0000313" key="5">
    <source>
        <dbReference type="Proteomes" id="UP000276864"/>
    </source>
</evidence>
<gene>
    <name evidence="3" type="ORF">D0866_08204</name>
    <name evidence="2" type="ORF">D0867_03964</name>
</gene>
<dbReference type="Proteomes" id="UP000271337">
    <property type="component" value="Unassembled WGS sequence"/>
</dbReference>
<dbReference type="EMBL" id="QWIL01000314">
    <property type="protein sequence ID" value="RMY20502.1"/>
    <property type="molecule type" value="Genomic_DNA"/>
</dbReference>
<feature type="region of interest" description="Disordered" evidence="1">
    <location>
        <begin position="1"/>
        <end position="90"/>
    </location>
</feature>
<sequence length="500" mass="55539">MHQPRRPLRSFGGSVSGTGSGFASTQAAPSTRGGGRGSYYGRGRGRGRGMSNNGRTGLDRMESPAPPKGQLMDTIPRRKLEEEGDKAEGEARITDQQFVASFNWLDTTMPAIAVPGAPPKYDPPKIPRQLQEDSGEFFRDKNAARCPNHPMEPTVRAVILQNSSFDPAEIDIFACGSTFGNLLRFVRQEDRTFRFVVEKVGRAFFFLRRENTPNEMIPDVRGYGHSFPEAYNSWHEDLKGSSSAQRMIAYTFCGRRYIIRSESDGYLPEKLGGDGPTNVSIDLASPVVSAADALSIQNAGTIIPQSAIFDLKTRSIRRRNEDHLEEQLGRLWANRTPNFVIAFHDRGLFTDIRKQDVQAKVDQWEREHTTELRMLGRLVERIVKCCAASSNGRCEVLSGEIGELQLREVGGQFPRALPQELKSMWTQADPSTSSSLYDADAEADAQKGVEAQDDEESDGERFGEEDCGKGAEEDGWSSDEELDYTACSAEDCGYCGHCRY</sequence>
<dbReference type="OrthoDB" id="5393654at2759"/>
<evidence type="ECO:0000256" key="1">
    <source>
        <dbReference type="SAM" id="MobiDB-lite"/>
    </source>
</evidence>
<organism evidence="3 5">
    <name type="scientific">Hortaea werneckii</name>
    <name type="common">Black yeast</name>
    <name type="synonym">Cladosporium werneckii</name>
    <dbReference type="NCBI Taxonomy" id="91943"/>
    <lineage>
        <taxon>Eukaryota</taxon>
        <taxon>Fungi</taxon>
        <taxon>Dikarya</taxon>
        <taxon>Ascomycota</taxon>
        <taxon>Pezizomycotina</taxon>
        <taxon>Dothideomycetes</taxon>
        <taxon>Dothideomycetidae</taxon>
        <taxon>Mycosphaerellales</taxon>
        <taxon>Teratosphaeriaceae</taxon>
        <taxon>Hortaea</taxon>
    </lineage>
</organism>
<protein>
    <recommendedName>
        <fullName evidence="6">Geranylgeranyl pyrophosphate synthetase</fullName>
    </recommendedName>
</protein>
<accession>A0A3M7ASD7</accession>
<feature type="compositionally biased region" description="Gly residues" evidence="1">
    <location>
        <begin position="32"/>
        <end position="42"/>
    </location>
</feature>
<feature type="region of interest" description="Disordered" evidence="1">
    <location>
        <begin position="425"/>
        <end position="479"/>
    </location>
</feature>
<reference evidence="4 5" key="1">
    <citation type="journal article" date="2018" name="BMC Genomics">
        <title>Genomic evidence for intraspecific hybridization in a clonal and extremely halotolerant yeast.</title>
        <authorList>
            <person name="Gostincar C."/>
            <person name="Stajich J.E."/>
            <person name="Zupancic J."/>
            <person name="Zalar P."/>
            <person name="Gunde-Cimerman N."/>
        </authorList>
    </citation>
    <scope>NUCLEOTIDE SEQUENCE [LARGE SCALE GENOMIC DNA]</scope>
    <source>
        <strain evidence="3 5">EXF-6651</strain>
        <strain evidence="2 4">EXF-6669</strain>
    </source>
</reference>
<dbReference type="EMBL" id="QWIM01000882">
    <property type="protein sequence ID" value="RMY30140.1"/>
    <property type="molecule type" value="Genomic_DNA"/>
</dbReference>
<dbReference type="PANTHER" id="PTHR35179">
    <property type="entry name" value="PROTEIN CBG02620"/>
    <property type="match status" value="1"/>
</dbReference>
<comment type="caution">
    <text evidence="3">The sequence shown here is derived from an EMBL/GenBank/DDBJ whole genome shotgun (WGS) entry which is preliminary data.</text>
</comment>
<dbReference type="VEuPathDB" id="FungiDB:BTJ68_06846"/>